<dbReference type="GO" id="GO:0005829">
    <property type="term" value="C:cytosol"/>
    <property type="evidence" value="ECO:0007669"/>
    <property type="project" value="UniProtKB-ARBA"/>
</dbReference>
<evidence type="ECO:0000259" key="4">
    <source>
        <dbReference type="Pfam" id="PF00724"/>
    </source>
</evidence>
<dbReference type="InterPro" id="IPR013785">
    <property type="entry name" value="Aldolase_TIM"/>
</dbReference>
<comment type="caution">
    <text evidence="5">The sequence shown here is derived from an EMBL/GenBank/DDBJ whole genome shotgun (WGS) entry which is preliminary data.</text>
</comment>
<evidence type="ECO:0000313" key="5">
    <source>
        <dbReference type="EMBL" id="ORY36519.1"/>
    </source>
</evidence>
<dbReference type="CDD" id="cd02933">
    <property type="entry name" value="OYE_like_FMN"/>
    <property type="match status" value="1"/>
</dbReference>
<keyword evidence="6" id="KW-1185">Reference proteome</keyword>
<dbReference type="PANTHER" id="PTHR22893:SF91">
    <property type="entry name" value="NADPH DEHYDROGENASE 2-RELATED"/>
    <property type="match status" value="1"/>
</dbReference>
<dbReference type="PANTHER" id="PTHR22893">
    <property type="entry name" value="NADH OXIDOREDUCTASE-RELATED"/>
    <property type="match status" value="1"/>
</dbReference>
<protein>
    <submittedName>
        <fullName evidence="5">NADH:flavin oxidoreductase</fullName>
    </submittedName>
</protein>
<evidence type="ECO:0000256" key="3">
    <source>
        <dbReference type="ARBA" id="ARBA00023002"/>
    </source>
</evidence>
<dbReference type="Pfam" id="PF00724">
    <property type="entry name" value="Oxidored_FMN"/>
    <property type="match status" value="1"/>
</dbReference>
<evidence type="ECO:0000256" key="1">
    <source>
        <dbReference type="ARBA" id="ARBA00001917"/>
    </source>
</evidence>
<reference evidence="5 6" key="1">
    <citation type="submission" date="2016-07" db="EMBL/GenBank/DDBJ databases">
        <title>Pervasive Adenine N6-methylation of Active Genes in Fungi.</title>
        <authorList>
            <consortium name="DOE Joint Genome Institute"/>
            <person name="Mondo S.J."/>
            <person name="Dannebaum R.O."/>
            <person name="Kuo R.C."/>
            <person name="Labutti K."/>
            <person name="Haridas S."/>
            <person name="Kuo A."/>
            <person name="Salamov A."/>
            <person name="Ahrendt S.R."/>
            <person name="Lipzen A."/>
            <person name="Sullivan W."/>
            <person name="Andreopoulos W.B."/>
            <person name="Clum A."/>
            <person name="Lindquist E."/>
            <person name="Daum C."/>
            <person name="Ramamoorthy G.K."/>
            <person name="Gryganskyi A."/>
            <person name="Culley D."/>
            <person name="Magnuson J.K."/>
            <person name="James T.Y."/>
            <person name="O'Malley M.A."/>
            <person name="Stajich J.E."/>
            <person name="Spatafora J.W."/>
            <person name="Visel A."/>
            <person name="Grigoriev I.V."/>
        </authorList>
    </citation>
    <scope>NUCLEOTIDE SEQUENCE [LARGE SCALE GENOMIC DNA]</scope>
    <source>
        <strain evidence="5 6">JEL800</strain>
    </source>
</reference>
<dbReference type="FunFam" id="3.20.20.70:FF:000059">
    <property type="entry name" value="N-ethylmaleimide reductase, FMN-linked"/>
    <property type="match status" value="1"/>
</dbReference>
<dbReference type="EMBL" id="MCGO01000055">
    <property type="protein sequence ID" value="ORY36519.1"/>
    <property type="molecule type" value="Genomic_DNA"/>
</dbReference>
<feature type="domain" description="NADH:flavin oxidoreductase/NADH oxidase N-terminal" evidence="4">
    <location>
        <begin position="7"/>
        <end position="327"/>
    </location>
</feature>
<dbReference type="SUPFAM" id="SSF51395">
    <property type="entry name" value="FMN-linked oxidoreductases"/>
    <property type="match status" value="1"/>
</dbReference>
<name>A0A1Y2BP46_9FUNG</name>
<proteinExistence type="inferred from homology"/>
<evidence type="ECO:0000256" key="2">
    <source>
        <dbReference type="ARBA" id="ARBA00005979"/>
    </source>
</evidence>
<dbReference type="GO" id="GO:0016628">
    <property type="term" value="F:oxidoreductase activity, acting on the CH-CH group of donors, NAD or NADP as acceptor"/>
    <property type="evidence" value="ECO:0007669"/>
    <property type="project" value="UniProtKB-ARBA"/>
</dbReference>
<dbReference type="OrthoDB" id="276546at2759"/>
<dbReference type="InterPro" id="IPR045247">
    <property type="entry name" value="Oye-like"/>
</dbReference>
<dbReference type="InterPro" id="IPR001155">
    <property type="entry name" value="OxRdtase_FMN_N"/>
</dbReference>
<dbReference type="GO" id="GO:0010181">
    <property type="term" value="F:FMN binding"/>
    <property type="evidence" value="ECO:0007669"/>
    <property type="project" value="InterPro"/>
</dbReference>
<dbReference type="Gene3D" id="3.20.20.70">
    <property type="entry name" value="Aldolase class I"/>
    <property type="match status" value="1"/>
</dbReference>
<comment type="similarity">
    <text evidence="2">Belongs to the NADH:flavin oxidoreductase/NADH oxidase family.</text>
</comment>
<organism evidence="5 6">
    <name type="scientific">Rhizoclosmatium globosum</name>
    <dbReference type="NCBI Taxonomy" id="329046"/>
    <lineage>
        <taxon>Eukaryota</taxon>
        <taxon>Fungi</taxon>
        <taxon>Fungi incertae sedis</taxon>
        <taxon>Chytridiomycota</taxon>
        <taxon>Chytridiomycota incertae sedis</taxon>
        <taxon>Chytridiomycetes</taxon>
        <taxon>Chytridiales</taxon>
        <taxon>Chytriomycetaceae</taxon>
        <taxon>Rhizoclosmatium</taxon>
    </lineage>
</organism>
<dbReference type="STRING" id="329046.A0A1Y2BP46"/>
<comment type="cofactor">
    <cofactor evidence="1">
        <name>FMN</name>
        <dbReference type="ChEBI" id="CHEBI:58210"/>
    </cofactor>
</comment>
<dbReference type="Proteomes" id="UP000193642">
    <property type="component" value="Unassembled WGS sequence"/>
</dbReference>
<accession>A0A1Y2BP46</accession>
<keyword evidence="3" id="KW-0560">Oxidoreductase</keyword>
<dbReference type="AlphaFoldDB" id="A0A1Y2BP46"/>
<gene>
    <name evidence="5" type="ORF">BCR33DRAFT_855250</name>
</gene>
<sequence>MTQHPRLFEPIQLGRYQLKHRIALAPLTRCRADETDGEGNGQLPNELMAEYYGQRASDGGLLINEATPINPLTRFSERVPGIFTQKQIERWRLSTDAVHAKGGLIFLQLWHIGYHCRARFDPEGRLPPSASVILGEETGEPKSRELSVEEIKEIVQDYATAAKNSIEAGFDGVEIHGANTYLIDQFLSDKINKRTDDYGGSVEKRSRFLLEVVDAVVQAIGADRVGIRFSPWAISTIPVEQFSYALEKLNPYNLAFVHLVRQRLETPDDEGLRALRNSYKGVLILCRQYEPETAEKAVADGLADIIAFGKLFISNPDLPNRIRKGAALAPWDDSTFYSSGPVGYTDYKSLAEE</sequence>
<evidence type="ECO:0000313" key="6">
    <source>
        <dbReference type="Proteomes" id="UP000193642"/>
    </source>
</evidence>